<feature type="transmembrane region" description="Helical" evidence="9">
    <location>
        <begin position="32"/>
        <end position="51"/>
    </location>
</feature>
<dbReference type="AlphaFoldDB" id="A0A2W5MV48"/>
<evidence type="ECO:0000256" key="3">
    <source>
        <dbReference type="ARBA" id="ARBA00022475"/>
    </source>
</evidence>
<reference evidence="11 12" key="1">
    <citation type="submission" date="2017-08" db="EMBL/GenBank/DDBJ databases">
        <title>Infants hospitalized years apart are colonized by the same room-sourced microbial strains.</title>
        <authorList>
            <person name="Brooks B."/>
            <person name="Olm M.R."/>
            <person name="Firek B.A."/>
            <person name="Baker R."/>
            <person name="Thomas B.C."/>
            <person name="Morowitz M.J."/>
            <person name="Banfield J.F."/>
        </authorList>
    </citation>
    <scope>NUCLEOTIDE SEQUENCE [LARGE SCALE GENOMIC DNA]</scope>
    <source>
        <strain evidence="11">S2_005_002_R2_29</strain>
    </source>
</reference>
<keyword evidence="4 9" id="KW-0812">Transmembrane</keyword>
<dbReference type="SUPFAM" id="SSF103088">
    <property type="entry name" value="OmpA-like"/>
    <property type="match status" value="1"/>
</dbReference>
<dbReference type="InterPro" id="IPR006665">
    <property type="entry name" value="OmpA-like"/>
</dbReference>
<evidence type="ECO:0000313" key="12">
    <source>
        <dbReference type="Proteomes" id="UP000249417"/>
    </source>
</evidence>
<name>A0A2W5MV48_9BACT</name>
<accession>A0A2W5MV48</accession>
<dbReference type="Pfam" id="PF13677">
    <property type="entry name" value="MotB_plug"/>
    <property type="match status" value="1"/>
</dbReference>
<evidence type="ECO:0000256" key="1">
    <source>
        <dbReference type="ARBA" id="ARBA00004162"/>
    </source>
</evidence>
<evidence type="ECO:0000259" key="10">
    <source>
        <dbReference type="PROSITE" id="PS51123"/>
    </source>
</evidence>
<dbReference type="Pfam" id="PF00691">
    <property type="entry name" value="OmpA"/>
    <property type="match status" value="1"/>
</dbReference>
<dbReference type="PANTHER" id="PTHR30329">
    <property type="entry name" value="STATOR ELEMENT OF FLAGELLAR MOTOR COMPLEX"/>
    <property type="match status" value="1"/>
</dbReference>
<evidence type="ECO:0000256" key="8">
    <source>
        <dbReference type="SAM" id="Coils"/>
    </source>
</evidence>
<sequence length="291" mass="31913">MAKPGKGDELQPIIVKKIKKGGGGHHGGAWKVAYADFVTAMMAFFLLLWLLNVTSEEQKKGIADFFDPNPKIAESVSGAGGMLGGLSISKEGAMVTDVQTMAPQTQADAALRPDVSDAQFKEEQKKREEQNFKKAENAIKDAIKENPELKELEKNLMMDMTPEGLRIQIVDSDGKAMFPSGSAQMYERTQKLLQKVSEIIKKMPNEVSVRGHTDGVPYSKGNGYSNWELSADRANASRRVLVASGFPEDKVNNVVGKADTDHLVIAKPNDEKNRRISIILLREELVTQVGA</sequence>
<dbReference type="Proteomes" id="UP000249417">
    <property type="component" value="Unassembled WGS sequence"/>
</dbReference>
<organism evidence="11 12">
    <name type="scientific">Micavibrio aeruginosavorus</name>
    <dbReference type="NCBI Taxonomy" id="349221"/>
    <lineage>
        <taxon>Bacteria</taxon>
        <taxon>Pseudomonadati</taxon>
        <taxon>Bdellovibrionota</taxon>
        <taxon>Bdellovibrionia</taxon>
        <taxon>Bdellovibrionales</taxon>
        <taxon>Pseudobdellovibrionaceae</taxon>
        <taxon>Micavibrio</taxon>
    </lineage>
</organism>
<evidence type="ECO:0000256" key="9">
    <source>
        <dbReference type="SAM" id="Phobius"/>
    </source>
</evidence>
<feature type="non-terminal residue" evidence="11">
    <location>
        <position position="291"/>
    </location>
</feature>
<comment type="similarity">
    <text evidence="2">Belongs to the MotB family.</text>
</comment>
<dbReference type="Gene3D" id="3.30.1330.60">
    <property type="entry name" value="OmpA-like domain"/>
    <property type="match status" value="1"/>
</dbReference>
<evidence type="ECO:0000256" key="4">
    <source>
        <dbReference type="ARBA" id="ARBA00022692"/>
    </source>
</evidence>
<evidence type="ECO:0000256" key="7">
    <source>
        <dbReference type="PROSITE-ProRule" id="PRU00473"/>
    </source>
</evidence>
<protein>
    <submittedName>
        <fullName evidence="11">Motility protein MotB</fullName>
    </submittedName>
</protein>
<proteinExistence type="inferred from homology"/>
<dbReference type="PANTHER" id="PTHR30329:SF21">
    <property type="entry name" value="LIPOPROTEIN YIAD-RELATED"/>
    <property type="match status" value="1"/>
</dbReference>
<dbReference type="InterPro" id="IPR025713">
    <property type="entry name" value="MotB-like_N_dom"/>
</dbReference>
<evidence type="ECO:0000256" key="2">
    <source>
        <dbReference type="ARBA" id="ARBA00008914"/>
    </source>
</evidence>
<gene>
    <name evidence="11" type="ORF">DI551_08425</name>
</gene>
<evidence type="ECO:0000256" key="5">
    <source>
        <dbReference type="ARBA" id="ARBA00022989"/>
    </source>
</evidence>
<dbReference type="PROSITE" id="PS51123">
    <property type="entry name" value="OMPA_2"/>
    <property type="match status" value="1"/>
</dbReference>
<keyword evidence="5 9" id="KW-1133">Transmembrane helix</keyword>
<comment type="subcellular location">
    <subcellularLocation>
        <location evidence="1">Cell membrane</location>
        <topology evidence="1">Single-pass membrane protein</topology>
    </subcellularLocation>
</comment>
<dbReference type="InterPro" id="IPR036737">
    <property type="entry name" value="OmpA-like_sf"/>
</dbReference>
<feature type="domain" description="OmpA-like" evidence="10">
    <location>
        <begin position="165"/>
        <end position="284"/>
    </location>
</feature>
<keyword evidence="3" id="KW-1003">Cell membrane</keyword>
<dbReference type="CDD" id="cd07185">
    <property type="entry name" value="OmpA_C-like"/>
    <property type="match status" value="1"/>
</dbReference>
<evidence type="ECO:0000256" key="6">
    <source>
        <dbReference type="ARBA" id="ARBA00023136"/>
    </source>
</evidence>
<dbReference type="InterPro" id="IPR050330">
    <property type="entry name" value="Bact_OuterMem_StrucFunc"/>
</dbReference>
<keyword evidence="8" id="KW-0175">Coiled coil</keyword>
<evidence type="ECO:0000313" key="11">
    <source>
        <dbReference type="EMBL" id="PZQ45092.1"/>
    </source>
</evidence>
<dbReference type="NCBIfam" id="NF006548">
    <property type="entry name" value="PRK09041.1"/>
    <property type="match status" value="1"/>
</dbReference>
<comment type="caution">
    <text evidence="11">The sequence shown here is derived from an EMBL/GenBank/DDBJ whole genome shotgun (WGS) entry which is preliminary data.</text>
</comment>
<keyword evidence="6 7" id="KW-0472">Membrane</keyword>
<feature type="coiled-coil region" evidence="8">
    <location>
        <begin position="118"/>
        <end position="152"/>
    </location>
</feature>
<dbReference type="EMBL" id="QFQB01000063">
    <property type="protein sequence ID" value="PZQ45092.1"/>
    <property type="molecule type" value="Genomic_DNA"/>
</dbReference>
<dbReference type="GO" id="GO:0005886">
    <property type="term" value="C:plasma membrane"/>
    <property type="evidence" value="ECO:0007669"/>
    <property type="project" value="UniProtKB-SubCell"/>
</dbReference>